<evidence type="ECO:0000256" key="1">
    <source>
        <dbReference type="SAM" id="SignalP"/>
    </source>
</evidence>
<dbReference type="AlphaFoldDB" id="A0A127QZB3"/>
<reference evidence="4 5" key="1">
    <citation type="submission" date="2015-11" db="EMBL/GenBank/DDBJ databases">
        <title>Exploring the genomic traits of fungus-feeding bacterial genus Collimonas.</title>
        <authorList>
            <person name="Song C."/>
            <person name="Schmidt R."/>
            <person name="de Jager V."/>
            <person name="Krzyzanowska D."/>
            <person name="Jongedijk E."/>
            <person name="Cankar K."/>
            <person name="Beekwilder J."/>
            <person name="van Veen A."/>
            <person name="de Boer W."/>
            <person name="van Veen J.A."/>
            <person name="Garbeva P."/>
        </authorList>
    </citation>
    <scope>NUCLEOTIDE SEQUENCE [LARGE SCALE GENOMIC DNA]</scope>
    <source>
        <strain evidence="3 5">Ter291</strain>
        <strain evidence="2 4">Ter91</strain>
    </source>
</reference>
<dbReference type="InterPro" id="IPR005152">
    <property type="entry name" value="Lipase_secreted"/>
</dbReference>
<feature type="chain" id="PRO_5013475109" evidence="1">
    <location>
        <begin position="24"/>
        <end position="426"/>
    </location>
</feature>
<dbReference type="KEGG" id="cpra:CPter91_2543"/>
<dbReference type="PIRSF" id="PIRSF029171">
    <property type="entry name" value="Esterase_LipA"/>
    <property type="match status" value="1"/>
</dbReference>
<evidence type="ECO:0000313" key="5">
    <source>
        <dbReference type="Proteomes" id="UP000074914"/>
    </source>
</evidence>
<dbReference type="STRING" id="279113.CPter91_2543"/>
<dbReference type="Gene3D" id="3.40.50.1820">
    <property type="entry name" value="alpha/beta hydrolase"/>
    <property type="match status" value="2"/>
</dbReference>
<organism evidence="2 4">
    <name type="scientific">Collimonas pratensis</name>
    <dbReference type="NCBI Taxonomy" id="279113"/>
    <lineage>
        <taxon>Bacteria</taxon>
        <taxon>Pseudomonadati</taxon>
        <taxon>Pseudomonadota</taxon>
        <taxon>Betaproteobacteria</taxon>
        <taxon>Burkholderiales</taxon>
        <taxon>Oxalobacteraceae</taxon>
        <taxon>Collimonas</taxon>
    </lineage>
</organism>
<dbReference type="GO" id="GO:0004806">
    <property type="term" value="F:triacylglycerol lipase activity"/>
    <property type="evidence" value="ECO:0007669"/>
    <property type="project" value="InterPro"/>
</dbReference>
<evidence type="ECO:0000313" key="2">
    <source>
        <dbReference type="EMBL" id="AMP04897.1"/>
    </source>
</evidence>
<accession>A0A127QZB3</accession>
<dbReference type="EMBL" id="CP013236">
    <property type="protein sequence ID" value="AMP15057.1"/>
    <property type="molecule type" value="Genomic_DNA"/>
</dbReference>
<dbReference type="Pfam" id="PF03583">
    <property type="entry name" value="LIP"/>
    <property type="match status" value="1"/>
</dbReference>
<dbReference type="PANTHER" id="PTHR34853">
    <property type="match status" value="1"/>
</dbReference>
<dbReference type="Proteomes" id="UP000074914">
    <property type="component" value="Chromosome"/>
</dbReference>
<dbReference type="PATRIC" id="fig|279113.10.peg.2803"/>
<evidence type="ECO:0000313" key="4">
    <source>
        <dbReference type="Proteomes" id="UP000074561"/>
    </source>
</evidence>
<dbReference type="EMBL" id="CP013234">
    <property type="protein sequence ID" value="AMP04897.1"/>
    <property type="molecule type" value="Genomic_DNA"/>
</dbReference>
<keyword evidence="1" id="KW-0732">Signal</keyword>
<gene>
    <name evidence="3" type="ORF">CPter291_2804</name>
    <name evidence="2" type="ORF">CPter91_2543</name>
</gene>
<dbReference type="OrthoDB" id="9955at2"/>
<protein>
    <submittedName>
        <fullName evidence="2">Secretory lipase family protein</fullName>
    </submittedName>
</protein>
<dbReference type="GO" id="GO:0016042">
    <property type="term" value="P:lipid catabolic process"/>
    <property type="evidence" value="ECO:0007669"/>
    <property type="project" value="InterPro"/>
</dbReference>
<dbReference type="SUPFAM" id="SSF53474">
    <property type="entry name" value="alpha/beta-Hydrolases"/>
    <property type="match status" value="1"/>
</dbReference>
<keyword evidence="5" id="KW-1185">Reference proteome</keyword>
<dbReference type="Proteomes" id="UP000074561">
    <property type="component" value="Chromosome"/>
</dbReference>
<dbReference type="PROSITE" id="PS51257">
    <property type="entry name" value="PROKAR_LIPOPROTEIN"/>
    <property type="match status" value="1"/>
</dbReference>
<dbReference type="RefSeq" id="WP_061940389.1">
    <property type="nucleotide sequence ID" value="NZ_CP013234.1"/>
</dbReference>
<evidence type="ECO:0000313" key="3">
    <source>
        <dbReference type="EMBL" id="AMP15057.1"/>
    </source>
</evidence>
<sequence length="426" mass="44627">MRVTRLTLSSTFLAAALLSSLLAACGGGNGDALTPQSKTFTADGGVSSFYQWNGSIPTTPGVLLQQEALPAAQVLPNAAQGIRILYSSTDGDDGKTAIYVSGDLQLPKGTPPAGGWPVIAWAHGTVGVADICAPSWTVRDPRDVDYLNAWLAQGYAVVSSDYQGLGTPGLHPYLHSRAEAYSVLDGIRAAIKNFPQLSSSVVIVGQSQGAQGAIATAGYGPSYAPELKLLGTVATGVPYQLQSVLAYLNALTAQVPTTGFTSVLGTLESYAWLGYATAERVIPNFLLSDHLTAKGKAFYSVVASQCLGPIEDYINQNKLVTSDVFSADVTDWATQVLQYSNYPTVKFAGPVFVGTGTLDTDIPTVVQYLFAKDACAAGSTIEQHYYAGQTHDSTVLVSLADSKPFVQKLFAGQPIASNCAALTPPP</sequence>
<feature type="signal peptide" evidence="1">
    <location>
        <begin position="1"/>
        <end position="23"/>
    </location>
</feature>
<dbReference type="InterPro" id="IPR029058">
    <property type="entry name" value="AB_hydrolase_fold"/>
</dbReference>
<name>A0A127QZB3_9BURK</name>
<dbReference type="PANTHER" id="PTHR34853:SF1">
    <property type="entry name" value="LIPASE 5"/>
    <property type="match status" value="1"/>
</dbReference>
<proteinExistence type="predicted"/>